<feature type="coiled-coil region" evidence="5">
    <location>
        <begin position="109"/>
        <end position="136"/>
    </location>
</feature>
<dbReference type="Proteomes" id="UP000792457">
    <property type="component" value="Unassembled WGS sequence"/>
</dbReference>
<evidence type="ECO:0000259" key="6">
    <source>
        <dbReference type="PROSITE" id="PS50089"/>
    </source>
</evidence>
<evidence type="ECO:0000256" key="4">
    <source>
        <dbReference type="PROSITE-ProRule" id="PRU00175"/>
    </source>
</evidence>
<dbReference type="CDD" id="cd16515">
    <property type="entry name" value="RING-HC_LRSAM1"/>
    <property type="match status" value="1"/>
</dbReference>
<evidence type="ECO:0000256" key="1">
    <source>
        <dbReference type="ARBA" id="ARBA00022723"/>
    </source>
</evidence>
<proteinExistence type="predicted"/>
<keyword evidence="8" id="KW-1185">Reference proteome</keyword>
<protein>
    <recommendedName>
        <fullName evidence="6">RING-type domain-containing protein</fullName>
    </recommendedName>
</protein>
<keyword evidence="5" id="KW-0175">Coiled coil</keyword>
<evidence type="ECO:0000313" key="8">
    <source>
        <dbReference type="Proteomes" id="UP000792457"/>
    </source>
</evidence>
<dbReference type="GO" id="GO:0008270">
    <property type="term" value="F:zinc ion binding"/>
    <property type="evidence" value="ECO:0007669"/>
    <property type="project" value="UniProtKB-KW"/>
</dbReference>
<dbReference type="Pfam" id="PF13920">
    <property type="entry name" value="zf-C3HC4_3"/>
    <property type="match status" value="1"/>
</dbReference>
<keyword evidence="2 4" id="KW-0863">Zinc-finger</keyword>
<evidence type="ECO:0000256" key="5">
    <source>
        <dbReference type="SAM" id="Coils"/>
    </source>
</evidence>
<gene>
    <name evidence="7" type="ORF">J437_LFUL002344</name>
</gene>
<dbReference type="InterPro" id="IPR001841">
    <property type="entry name" value="Znf_RING"/>
</dbReference>
<reference evidence="7" key="1">
    <citation type="submission" date="2013-04" db="EMBL/GenBank/DDBJ databases">
        <authorList>
            <person name="Qu J."/>
            <person name="Murali S.C."/>
            <person name="Bandaranaike D."/>
            <person name="Bellair M."/>
            <person name="Blankenburg K."/>
            <person name="Chao H."/>
            <person name="Dinh H."/>
            <person name="Doddapaneni H."/>
            <person name="Downs B."/>
            <person name="Dugan-Rocha S."/>
            <person name="Elkadiri S."/>
            <person name="Gnanaolivu R.D."/>
            <person name="Hernandez B."/>
            <person name="Javaid M."/>
            <person name="Jayaseelan J.C."/>
            <person name="Lee S."/>
            <person name="Li M."/>
            <person name="Ming W."/>
            <person name="Munidasa M."/>
            <person name="Muniz J."/>
            <person name="Nguyen L."/>
            <person name="Ongeri F."/>
            <person name="Osuji N."/>
            <person name="Pu L.-L."/>
            <person name="Puazo M."/>
            <person name="Qu C."/>
            <person name="Quiroz J."/>
            <person name="Raj R."/>
            <person name="Weissenberger G."/>
            <person name="Xin Y."/>
            <person name="Zou X."/>
            <person name="Han Y."/>
            <person name="Richards S."/>
            <person name="Worley K."/>
            <person name="Muzny D."/>
            <person name="Gibbs R."/>
        </authorList>
    </citation>
    <scope>NUCLEOTIDE SEQUENCE</scope>
    <source>
        <strain evidence="7">Sampled in the wild</strain>
    </source>
</reference>
<dbReference type="PROSITE" id="PS50089">
    <property type="entry name" value="ZF_RING_2"/>
    <property type="match status" value="1"/>
</dbReference>
<dbReference type="OrthoDB" id="1711136at2759"/>
<reference evidence="7" key="2">
    <citation type="submission" date="2017-10" db="EMBL/GenBank/DDBJ databases">
        <title>Ladona fulva Genome sequencing and assembly.</title>
        <authorList>
            <person name="Murali S."/>
            <person name="Richards S."/>
            <person name="Bandaranaike D."/>
            <person name="Bellair M."/>
            <person name="Blankenburg K."/>
            <person name="Chao H."/>
            <person name="Dinh H."/>
            <person name="Doddapaneni H."/>
            <person name="Dugan-Rocha S."/>
            <person name="Elkadiri S."/>
            <person name="Gnanaolivu R."/>
            <person name="Hernandez B."/>
            <person name="Skinner E."/>
            <person name="Javaid M."/>
            <person name="Lee S."/>
            <person name="Li M."/>
            <person name="Ming W."/>
            <person name="Munidasa M."/>
            <person name="Muniz J."/>
            <person name="Nguyen L."/>
            <person name="Hughes D."/>
            <person name="Osuji N."/>
            <person name="Pu L.-L."/>
            <person name="Puazo M."/>
            <person name="Qu C."/>
            <person name="Quiroz J."/>
            <person name="Raj R."/>
            <person name="Weissenberger G."/>
            <person name="Xin Y."/>
            <person name="Zou X."/>
            <person name="Han Y."/>
            <person name="Worley K."/>
            <person name="Muzny D."/>
            <person name="Gibbs R."/>
        </authorList>
    </citation>
    <scope>NUCLEOTIDE SEQUENCE</scope>
    <source>
        <strain evidence="7">Sampled in the wild</strain>
    </source>
</reference>
<dbReference type="PANTHER" id="PTHR10044">
    <property type="entry name" value="INHIBITOR OF APOPTOSIS"/>
    <property type="match status" value="1"/>
</dbReference>
<dbReference type="InterPro" id="IPR050784">
    <property type="entry name" value="IAP"/>
</dbReference>
<dbReference type="PIRSF" id="PIRSF036836">
    <property type="entry name" value="RNase_bind_SBP1"/>
    <property type="match status" value="1"/>
</dbReference>
<evidence type="ECO:0000256" key="3">
    <source>
        <dbReference type="ARBA" id="ARBA00022833"/>
    </source>
</evidence>
<dbReference type="Gene3D" id="3.30.40.10">
    <property type="entry name" value="Zinc/RING finger domain, C3HC4 (zinc finger)"/>
    <property type="match status" value="1"/>
</dbReference>
<name>A0A8K0K8Q2_LADFU</name>
<keyword evidence="1" id="KW-0479">Metal-binding</keyword>
<dbReference type="PANTHER" id="PTHR10044:SF139">
    <property type="entry name" value="DEATH-ASSOCIATED INHIBITOR OF APOPTOSIS 2"/>
    <property type="match status" value="1"/>
</dbReference>
<dbReference type="InterPro" id="IPR013083">
    <property type="entry name" value="Znf_RING/FYVE/PHD"/>
</dbReference>
<dbReference type="GO" id="GO:0005634">
    <property type="term" value="C:nucleus"/>
    <property type="evidence" value="ECO:0007669"/>
    <property type="project" value="TreeGrafter"/>
</dbReference>
<evidence type="ECO:0000313" key="7">
    <source>
        <dbReference type="EMBL" id="KAG8229619.1"/>
    </source>
</evidence>
<organism evidence="7 8">
    <name type="scientific">Ladona fulva</name>
    <name type="common">Scarce chaser dragonfly</name>
    <name type="synonym">Libellula fulva</name>
    <dbReference type="NCBI Taxonomy" id="123851"/>
    <lineage>
        <taxon>Eukaryota</taxon>
        <taxon>Metazoa</taxon>
        <taxon>Ecdysozoa</taxon>
        <taxon>Arthropoda</taxon>
        <taxon>Hexapoda</taxon>
        <taxon>Insecta</taxon>
        <taxon>Pterygota</taxon>
        <taxon>Palaeoptera</taxon>
        <taxon>Odonata</taxon>
        <taxon>Epiprocta</taxon>
        <taxon>Anisoptera</taxon>
        <taxon>Libelluloidea</taxon>
        <taxon>Libellulidae</taxon>
        <taxon>Ladona</taxon>
    </lineage>
</organism>
<dbReference type="GO" id="GO:0005737">
    <property type="term" value="C:cytoplasm"/>
    <property type="evidence" value="ECO:0007669"/>
    <property type="project" value="TreeGrafter"/>
</dbReference>
<dbReference type="FunFam" id="1.10.1170.10:FF:000002">
    <property type="entry name" value="Baculoviral IAP repeat containing 7"/>
    <property type="match status" value="1"/>
</dbReference>
<dbReference type="AlphaFoldDB" id="A0A8K0K8Q2"/>
<accession>A0A8K0K8Q2</accession>
<comment type="caution">
    <text evidence="7">The sequence shown here is derived from an EMBL/GenBank/DDBJ whole genome shotgun (WGS) entry which is preliminary data.</text>
</comment>
<evidence type="ECO:0000256" key="2">
    <source>
        <dbReference type="ARBA" id="ARBA00022771"/>
    </source>
</evidence>
<dbReference type="GO" id="GO:0051726">
    <property type="term" value="P:regulation of cell cycle"/>
    <property type="evidence" value="ECO:0007669"/>
    <property type="project" value="TreeGrafter"/>
</dbReference>
<keyword evidence="3" id="KW-0862">Zinc</keyword>
<dbReference type="SUPFAM" id="SSF57850">
    <property type="entry name" value="RING/U-box"/>
    <property type="match status" value="1"/>
</dbReference>
<feature type="domain" description="RING-type" evidence="6">
    <location>
        <begin position="281"/>
        <end position="316"/>
    </location>
</feature>
<dbReference type="EMBL" id="KZ308437">
    <property type="protein sequence ID" value="KAG8229619.1"/>
    <property type="molecule type" value="Genomic_DNA"/>
</dbReference>
<sequence>MSLNPCTVSLVTESLANIILSIKREMEADQHLGALIRDRGQEQTKLVRRLQRDAELQRAAVGALLERGDARSWGLAQEVAMVQAQLASLTAVDLSEKRTALSSLLVDLIGQQAERRQQLLDQLKELEKRNVTHTAEDFWLFQYQRLLDSRPQCLAEAERSVDPKLVHHLLLAGALHCLPLLARTLLMPSPSCSSPFSHIKEPTSGDIVHLDHEALMNAGLKEERDREAILRAVHNYNTEKRMTLGTSLVQPSAPEIELIEEDILPQTPPFISSNTMGHCECAVCMDKECEVIFIPCGHMCCCISCSEKFTECPMCRGNVEQKIRVIIG</sequence>